<dbReference type="PATRIC" id="fig|1398.25.peg.2963"/>
<dbReference type="EMBL" id="LQYI01000049">
    <property type="protein sequence ID" value="KYC69437.1"/>
    <property type="molecule type" value="Genomic_DNA"/>
</dbReference>
<evidence type="ECO:0000313" key="2">
    <source>
        <dbReference type="EMBL" id="KYC69437.1"/>
    </source>
</evidence>
<comment type="caution">
    <text evidence="2">The sequence shown here is derived from an EMBL/GenBank/DDBJ whole genome shotgun (WGS) entry which is preliminary data.</text>
</comment>
<protein>
    <submittedName>
        <fullName evidence="2">Uncharacterized protein</fullName>
    </submittedName>
</protein>
<evidence type="ECO:0000313" key="3">
    <source>
        <dbReference type="Proteomes" id="UP000075288"/>
    </source>
</evidence>
<dbReference type="Proteomes" id="UP000075304">
    <property type="component" value="Unassembled WGS sequence"/>
</dbReference>
<dbReference type="AlphaFoldDB" id="A0A150KEW4"/>
<gene>
    <name evidence="1" type="ORF">B4098_1232</name>
    <name evidence="2" type="ORF">B4099_1363</name>
</gene>
<proteinExistence type="predicted"/>
<organism evidence="2 4">
    <name type="scientific">Heyndrickxia coagulans</name>
    <name type="common">Weizmannia coagulans</name>
    <dbReference type="NCBI Taxonomy" id="1398"/>
    <lineage>
        <taxon>Bacteria</taxon>
        <taxon>Bacillati</taxon>
        <taxon>Bacillota</taxon>
        <taxon>Bacilli</taxon>
        <taxon>Bacillales</taxon>
        <taxon>Bacillaceae</taxon>
        <taxon>Heyndrickxia</taxon>
    </lineage>
</organism>
<reference evidence="3 4" key="1">
    <citation type="submission" date="2016-01" db="EMBL/GenBank/DDBJ databases">
        <title>Genome Sequences of Twelve Sporeforming Bacillus Species Isolated from Foods.</title>
        <authorList>
            <person name="Berendsen E.M."/>
            <person name="Wells-Bennik M.H."/>
            <person name="Krawcyk A.O."/>
            <person name="De Jong A."/>
            <person name="Holsappel S."/>
            <person name="Eijlander R.T."/>
            <person name="Kuipers O.P."/>
        </authorList>
    </citation>
    <scope>NUCLEOTIDE SEQUENCE [LARGE SCALE GENOMIC DNA]</scope>
    <source>
        <strain evidence="1 3">B4098</strain>
        <strain evidence="2 4">B4099</strain>
    </source>
</reference>
<evidence type="ECO:0000313" key="1">
    <source>
        <dbReference type="EMBL" id="KYC67281.1"/>
    </source>
</evidence>
<dbReference type="EMBL" id="LQYG01000001">
    <property type="protein sequence ID" value="KYC67281.1"/>
    <property type="molecule type" value="Genomic_DNA"/>
</dbReference>
<sequence length="41" mass="4487">MASFSRKMLLLMPSMPLENKGTEQVAHFVPPSFAPGKLARA</sequence>
<name>A0A150KEW4_HEYCO</name>
<dbReference type="Proteomes" id="UP000075288">
    <property type="component" value="Unassembled WGS sequence"/>
</dbReference>
<evidence type="ECO:0000313" key="4">
    <source>
        <dbReference type="Proteomes" id="UP000075304"/>
    </source>
</evidence>
<accession>A0A150KEW4</accession>